<evidence type="ECO:0000256" key="1">
    <source>
        <dbReference type="SAM" id="MobiDB-lite"/>
    </source>
</evidence>
<feature type="compositionally biased region" description="Basic and acidic residues" evidence="1">
    <location>
        <begin position="45"/>
        <end position="67"/>
    </location>
</feature>
<feature type="region of interest" description="Disordered" evidence="1">
    <location>
        <begin position="1"/>
        <end position="67"/>
    </location>
</feature>
<name>A0A8S5VBH7_9CAUD</name>
<accession>A0A8S5VBH7</accession>
<feature type="compositionally biased region" description="Polar residues" evidence="1">
    <location>
        <begin position="8"/>
        <end position="30"/>
    </location>
</feature>
<dbReference type="EMBL" id="BK016238">
    <property type="protein sequence ID" value="DAG04121.1"/>
    <property type="molecule type" value="Genomic_DNA"/>
</dbReference>
<organism evidence="2">
    <name type="scientific">Siphoviridae sp. ctmJp3</name>
    <dbReference type="NCBI Taxonomy" id="2825650"/>
    <lineage>
        <taxon>Viruses</taxon>
        <taxon>Duplodnaviria</taxon>
        <taxon>Heunggongvirae</taxon>
        <taxon>Uroviricota</taxon>
        <taxon>Caudoviricetes</taxon>
    </lineage>
</organism>
<protein>
    <submittedName>
        <fullName evidence="2">Uncharacterized protein</fullName>
    </submittedName>
</protein>
<proteinExistence type="predicted"/>
<sequence>MPAVNATRRPSLQLRRTGTMESSLVTSLRGSSGRHPPNVATTTERTTKMPKASDQEQAEHCATPRRDLSKSEYTSAFRWRSRRIDSSVAAHASLVIAKNDGLSIDEAIAKVTGGRVDASKPVPYPAPERHEPIVVTAEPEHEPLGGDGDELVFVDFDQIPRDMQPNRTPNPRYYGVAEQLRRHAGRWACVKTFADQKDPRERARQMRQRIRTGKLAAFRPRGRFDAVITTPEPDGPTLVYASCRPMEA</sequence>
<evidence type="ECO:0000313" key="2">
    <source>
        <dbReference type="EMBL" id="DAG04121.1"/>
    </source>
</evidence>
<reference evidence="2" key="1">
    <citation type="journal article" date="2021" name="Proc. Natl. Acad. Sci. U.S.A.">
        <title>A Catalog of Tens of Thousands of Viruses from Human Metagenomes Reveals Hidden Associations with Chronic Diseases.</title>
        <authorList>
            <person name="Tisza M.J."/>
            <person name="Buck C.B."/>
        </authorList>
    </citation>
    <scope>NUCLEOTIDE SEQUENCE</scope>
    <source>
        <strain evidence="2">CtmJp3</strain>
    </source>
</reference>